<evidence type="ECO:0000259" key="2">
    <source>
        <dbReference type="SMART" id="SM00635"/>
    </source>
</evidence>
<dbReference type="SUPFAM" id="SSF49373">
    <property type="entry name" value="Invasin/intimin cell-adhesion fragments"/>
    <property type="match status" value="2"/>
</dbReference>
<proteinExistence type="predicted"/>
<feature type="domain" description="BIG2" evidence="2">
    <location>
        <begin position="551"/>
        <end position="632"/>
    </location>
</feature>
<reference evidence="4" key="1">
    <citation type="journal article" date="2019" name="Int. J. Syst. Evol. Microbiol.">
        <title>The Global Catalogue of Microorganisms (GCM) 10K type strain sequencing project: providing services to taxonomists for standard genome sequencing and annotation.</title>
        <authorList>
            <consortium name="The Broad Institute Genomics Platform"/>
            <consortium name="The Broad Institute Genome Sequencing Center for Infectious Disease"/>
            <person name="Wu L."/>
            <person name="Ma J."/>
        </authorList>
    </citation>
    <scope>NUCLEOTIDE SEQUENCE [LARGE SCALE GENOMIC DNA]</scope>
    <source>
        <strain evidence="4">CGMCC 1.18575</strain>
    </source>
</reference>
<comment type="caution">
    <text evidence="3">The sequence shown here is derived from an EMBL/GenBank/DDBJ whole genome shotgun (WGS) entry which is preliminary data.</text>
</comment>
<protein>
    <submittedName>
        <fullName evidence="3">Ig-like domain-containing protein</fullName>
    </submittedName>
</protein>
<dbReference type="SMART" id="SM00635">
    <property type="entry name" value="BID_2"/>
    <property type="match status" value="3"/>
</dbReference>
<feature type="domain" description="BIG2" evidence="2">
    <location>
        <begin position="374"/>
        <end position="455"/>
    </location>
</feature>
<dbReference type="Gene3D" id="2.60.40.1080">
    <property type="match status" value="3"/>
</dbReference>
<organism evidence="3 4">
    <name type="scientific">Cohnella soli</name>
    <dbReference type="NCBI Taxonomy" id="425005"/>
    <lineage>
        <taxon>Bacteria</taxon>
        <taxon>Bacillati</taxon>
        <taxon>Bacillota</taxon>
        <taxon>Bacilli</taxon>
        <taxon>Bacillales</taxon>
        <taxon>Paenibacillaceae</taxon>
        <taxon>Cohnella</taxon>
    </lineage>
</organism>
<keyword evidence="4" id="KW-1185">Reference proteome</keyword>
<feature type="chain" id="PRO_5046046025" evidence="1">
    <location>
        <begin position="30"/>
        <end position="635"/>
    </location>
</feature>
<dbReference type="Pfam" id="PF02368">
    <property type="entry name" value="Big_2"/>
    <property type="match status" value="2"/>
</dbReference>
<accession>A0ABW0I124</accession>
<feature type="domain" description="BIG2" evidence="2">
    <location>
        <begin position="462"/>
        <end position="544"/>
    </location>
</feature>
<sequence>MNAAFNKKAWLIICLAACLMLPTMTFADAGAPPAQLIEVYQTDGQVLDFNAEKVLVYKPESQKVLIEQLDGSASIEIATGIATKPDKAALTSEGAIFHLPGVNGESTEYRNGTLQRLQAYYWTVNGPYVAYYDSSGTDGSLDEYGTNGLRLRHGNTVETIVNPINHYWPLGEAKILDDGTVLYSFVEQLFRYKDGVSTALTNKPAYLNEMEEDNNKIEVDGDSILYLNFNPDPVIQLLTESGTIQLAGPYQDIFDRYGIVLRQQKIAIAGGWTAFPQLDEDRQVTLRLRSPEGEDQQIGSGSAGYKLQALSPTGEVVYSLTESGSTRYYLNRADAAGGTRVESEVPAGEAKWLNNAWWFSKENGVFKLSEGEPSIVSLTVDPGELSLLVGEERQIAVNANTTNGQTMEVTEKSGYVSSDPTVATVNSAGLVKGVAAGKAQITVSYGGEQATVAVEVENVAPTLELLYFTPNELNTEVGMTETFRLFAKYSDGTERDVTAEANLTSSNSSVAALTSTGNGVNGIATGSAIIQASFEGATANLKVNVAAQSGFVEKLYTLGNSWSLSVGESRNMLVYADYSDGRWEDVSNRASFSSSNPAVASVDADGKVHALSRGVAFVTITFNDVQKLVKIKVKT</sequence>
<evidence type="ECO:0000256" key="1">
    <source>
        <dbReference type="SAM" id="SignalP"/>
    </source>
</evidence>
<evidence type="ECO:0000313" key="4">
    <source>
        <dbReference type="Proteomes" id="UP001596113"/>
    </source>
</evidence>
<dbReference type="RefSeq" id="WP_378138334.1">
    <property type="nucleotide sequence ID" value="NZ_JBHSMI010000052.1"/>
</dbReference>
<name>A0ABW0I124_9BACL</name>
<dbReference type="Proteomes" id="UP001596113">
    <property type="component" value="Unassembled WGS sequence"/>
</dbReference>
<dbReference type="InterPro" id="IPR003343">
    <property type="entry name" value="Big_2"/>
</dbReference>
<keyword evidence="1" id="KW-0732">Signal</keyword>
<dbReference type="EMBL" id="JBHSMI010000052">
    <property type="protein sequence ID" value="MFC5406280.1"/>
    <property type="molecule type" value="Genomic_DNA"/>
</dbReference>
<gene>
    <name evidence="3" type="ORF">ACFPOF_26365</name>
</gene>
<evidence type="ECO:0000313" key="3">
    <source>
        <dbReference type="EMBL" id="MFC5406280.1"/>
    </source>
</evidence>
<feature type="signal peptide" evidence="1">
    <location>
        <begin position="1"/>
        <end position="29"/>
    </location>
</feature>
<dbReference type="InterPro" id="IPR008964">
    <property type="entry name" value="Invasin/intimin_cell_adhesion"/>
</dbReference>